<sequence length="175" mass="18692">MPTVTPRVLHPVLGDPVPIPADTLVHLQFRRFAGCPICHLHLRQVVVRHAEITAAGISEVVVFHSTTAELAPYAPDLPFPLIADPTKHLYREFGVGTSRRALAPAAWPAIARGALPILAARQPAPPRTVTGGRLGLPADFLITPDGHLAATHHGAHADDQWTVDELLALAAEVSL</sequence>
<reference evidence="2" key="1">
    <citation type="journal article" date="2019" name="Int. J. Syst. Evol. Microbiol.">
        <title>The Global Catalogue of Microorganisms (GCM) 10K type strain sequencing project: providing services to taxonomists for standard genome sequencing and annotation.</title>
        <authorList>
            <consortium name="The Broad Institute Genomics Platform"/>
            <consortium name="The Broad Institute Genome Sequencing Center for Infectious Disease"/>
            <person name="Wu L."/>
            <person name="Ma J."/>
        </authorList>
    </citation>
    <scope>NUCLEOTIDE SEQUENCE [LARGE SCALE GENOMIC DNA]</scope>
    <source>
        <strain evidence="2">JCM 17695</strain>
    </source>
</reference>
<dbReference type="EMBL" id="JBHTEY010000004">
    <property type="protein sequence ID" value="MFC7614740.1"/>
    <property type="molecule type" value="Genomic_DNA"/>
</dbReference>
<dbReference type="InterPro" id="IPR036249">
    <property type="entry name" value="Thioredoxin-like_sf"/>
</dbReference>
<evidence type="ECO:0000313" key="2">
    <source>
        <dbReference type="Proteomes" id="UP001596512"/>
    </source>
</evidence>
<protein>
    <submittedName>
        <fullName evidence="1">Peroxiredoxin-like family protein</fullName>
    </submittedName>
</protein>
<evidence type="ECO:0000313" key="1">
    <source>
        <dbReference type="EMBL" id="MFC7614740.1"/>
    </source>
</evidence>
<keyword evidence="2" id="KW-1185">Reference proteome</keyword>
<comment type="caution">
    <text evidence="1">The sequence shown here is derived from an EMBL/GenBank/DDBJ whole genome shotgun (WGS) entry which is preliminary data.</text>
</comment>
<dbReference type="Gene3D" id="3.40.30.10">
    <property type="entry name" value="Glutaredoxin"/>
    <property type="match status" value="1"/>
</dbReference>
<dbReference type="Pfam" id="PF13911">
    <property type="entry name" value="AhpC-TSA_2"/>
    <property type="match status" value="1"/>
</dbReference>
<dbReference type="SUPFAM" id="SSF52833">
    <property type="entry name" value="Thioredoxin-like"/>
    <property type="match status" value="1"/>
</dbReference>
<gene>
    <name evidence="1" type="ORF">ACFQV2_15625</name>
</gene>
<accession>A0ABW2TNZ5</accession>
<name>A0ABW2TNZ5_9PSEU</name>
<dbReference type="Proteomes" id="UP001596512">
    <property type="component" value="Unassembled WGS sequence"/>
</dbReference>
<organism evidence="1 2">
    <name type="scientific">Actinokineospora soli</name>
    <dbReference type="NCBI Taxonomy" id="1048753"/>
    <lineage>
        <taxon>Bacteria</taxon>
        <taxon>Bacillati</taxon>
        <taxon>Actinomycetota</taxon>
        <taxon>Actinomycetes</taxon>
        <taxon>Pseudonocardiales</taxon>
        <taxon>Pseudonocardiaceae</taxon>
        <taxon>Actinokineospora</taxon>
    </lineage>
</organism>
<proteinExistence type="predicted"/>
<dbReference type="InterPro" id="IPR032801">
    <property type="entry name" value="PXL2A/B/C"/>
</dbReference>
<dbReference type="CDD" id="cd02970">
    <property type="entry name" value="PRX_like2"/>
    <property type="match status" value="1"/>
</dbReference>